<evidence type="ECO:0000256" key="1">
    <source>
        <dbReference type="ARBA" id="ARBA00022603"/>
    </source>
</evidence>
<dbReference type="SUPFAM" id="SSF46785">
    <property type="entry name" value="Winged helix' DNA-binding domain"/>
    <property type="match status" value="1"/>
</dbReference>
<dbReference type="Pfam" id="PF08100">
    <property type="entry name" value="Dimerisation"/>
    <property type="match status" value="1"/>
</dbReference>
<organism evidence="7 8">
    <name type="scientific">Rhynchosporium graminicola</name>
    <dbReference type="NCBI Taxonomy" id="2792576"/>
    <lineage>
        <taxon>Eukaryota</taxon>
        <taxon>Fungi</taxon>
        <taxon>Dikarya</taxon>
        <taxon>Ascomycota</taxon>
        <taxon>Pezizomycotina</taxon>
        <taxon>Leotiomycetes</taxon>
        <taxon>Helotiales</taxon>
        <taxon>Ploettnerulaceae</taxon>
        <taxon>Rhynchosporium</taxon>
    </lineage>
</organism>
<dbReference type="InterPro" id="IPR001077">
    <property type="entry name" value="COMT_C"/>
</dbReference>
<evidence type="ECO:0000313" key="7">
    <source>
        <dbReference type="EMBL" id="CZT07238.1"/>
    </source>
</evidence>
<dbReference type="InParanoid" id="A0A1E1L9K2"/>
<dbReference type="InterPro" id="IPR036390">
    <property type="entry name" value="WH_DNA-bd_sf"/>
</dbReference>
<dbReference type="Pfam" id="PF00891">
    <property type="entry name" value="Methyltransf_2"/>
    <property type="match status" value="1"/>
</dbReference>
<accession>A0A1E1L9K2</accession>
<sequence>MASLLELVQDVQVAAEAVASGDGGSDNLLLLRALRRLNRVAEPPAERMRRVVYQPVQNATIRLAVEMGLPHALVEAKEMSADELAAKSGTDKTMIVRVMRVLAAMDLVDQIGDEQYQANPSTEALASTTWTSGVRFIHDTLAPTYAKVVDYYRDTGFRSSDKTAMSYAVGTDFWKFLNERPSLHQDFHNYMRGRKEHSPRWLDYFPVSTQVGDLSTATDAATLVDIGGNLGHDLKLFREKCPEIPGRVVLMDLPEVVRGNKDPLVGIEKVEYDFFQPQPIIGAKFYLFRAICHDWPDKECLKFLGNTVKAMKPGYSRLLINDQVLPDVGAELHPVTLDMTMLTYFNAMERTERQWRTLLGSLGVEIVKIWRFEAGGSEAVIETMLKE</sequence>
<feature type="active site" description="Proton acceptor" evidence="4">
    <location>
        <position position="293"/>
    </location>
</feature>
<evidence type="ECO:0000256" key="4">
    <source>
        <dbReference type="PIRSR" id="PIRSR005739-1"/>
    </source>
</evidence>
<dbReference type="SUPFAM" id="SSF53335">
    <property type="entry name" value="S-adenosyl-L-methionine-dependent methyltransferases"/>
    <property type="match status" value="1"/>
</dbReference>
<dbReference type="PIRSF" id="PIRSF005739">
    <property type="entry name" value="O-mtase"/>
    <property type="match status" value="1"/>
</dbReference>
<keyword evidence="3" id="KW-0949">S-adenosyl-L-methionine</keyword>
<dbReference type="GO" id="GO:0008171">
    <property type="term" value="F:O-methyltransferase activity"/>
    <property type="evidence" value="ECO:0007669"/>
    <property type="project" value="InterPro"/>
</dbReference>
<evidence type="ECO:0000259" key="5">
    <source>
        <dbReference type="Pfam" id="PF00891"/>
    </source>
</evidence>
<dbReference type="InterPro" id="IPR036388">
    <property type="entry name" value="WH-like_DNA-bd_sf"/>
</dbReference>
<dbReference type="InterPro" id="IPR012967">
    <property type="entry name" value="COMT_dimerisation"/>
</dbReference>
<name>A0A1E1L9K2_9HELO</name>
<evidence type="ECO:0000256" key="2">
    <source>
        <dbReference type="ARBA" id="ARBA00022679"/>
    </source>
</evidence>
<proteinExistence type="predicted"/>
<gene>
    <name evidence="7" type="ORF">RCO7_07254</name>
</gene>
<dbReference type="Gene3D" id="1.10.10.10">
    <property type="entry name" value="Winged helix-like DNA-binding domain superfamily/Winged helix DNA-binding domain"/>
    <property type="match status" value="1"/>
</dbReference>
<dbReference type="GO" id="GO:0046983">
    <property type="term" value="F:protein dimerization activity"/>
    <property type="evidence" value="ECO:0007669"/>
    <property type="project" value="InterPro"/>
</dbReference>
<keyword evidence="8" id="KW-1185">Reference proteome</keyword>
<dbReference type="InterPro" id="IPR029063">
    <property type="entry name" value="SAM-dependent_MTases_sf"/>
</dbReference>
<dbReference type="InterPro" id="IPR016461">
    <property type="entry name" value="COMT-like"/>
</dbReference>
<evidence type="ECO:0000259" key="6">
    <source>
        <dbReference type="Pfam" id="PF08100"/>
    </source>
</evidence>
<comment type="caution">
    <text evidence="7">The sequence shown here is derived from an EMBL/GenBank/DDBJ whole genome shotgun (WGS) entry which is preliminary data.</text>
</comment>
<dbReference type="PANTHER" id="PTHR43712">
    <property type="entry name" value="PUTATIVE (AFU_ORTHOLOGUE AFUA_4G14580)-RELATED"/>
    <property type="match status" value="1"/>
</dbReference>
<keyword evidence="2" id="KW-0808">Transferase</keyword>
<evidence type="ECO:0000256" key="3">
    <source>
        <dbReference type="ARBA" id="ARBA00022691"/>
    </source>
</evidence>
<dbReference type="GO" id="GO:0032259">
    <property type="term" value="P:methylation"/>
    <property type="evidence" value="ECO:0007669"/>
    <property type="project" value="UniProtKB-KW"/>
</dbReference>
<protein>
    <submittedName>
        <fullName evidence="7">Related to O-methyltransferase</fullName>
    </submittedName>
</protein>
<dbReference type="AlphaFoldDB" id="A0A1E1L9K2"/>
<dbReference type="EMBL" id="FJUW01000042">
    <property type="protein sequence ID" value="CZT07238.1"/>
    <property type="molecule type" value="Genomic_DNA"/>
</dbReference>
<dbReference type="PROSITE" id="PS51683">
    <property type="entry name" value="SAM_OMT_II"/>
    <property type="match status" value="1"/>
</dbReference>
<evidence type="ECO:0000313" key="8">
    <source>
        <dbReference type="Proteomes" id="UP000178129"/>
    </source>
</evidence>
<dbReference type="PANTHER" id="PTHR43712:SF11">
    <property type="entry name" value="O-METHYLTRANSFERASE (AFU_ORTHOLOGUE AFUA_2G17820)-RELATED"/>
    <property type="match status" value="1"/>
</dbReference>
<reference evidence="8" key="1">
    <citation type="submission" date="2016-03" db="EMBL/GenBank/DDBJ databases">
        <authorList>
            <person name="Ploux O."/>
        </authorList>
    </citation>
    <scope>NUCLEOTIDE SEQUENCE [LARGE SCALE GENOMIC DNA]</scope>
    <source>
        <strain evidence="8">UK7</strain>
    </source>
</reference>
<feature type="domain" description="O-methyltransferase dimerisation" evidence="6">
    <location>
        <begin position="59"/>
        <end position="126"/>
    </location>
</feature>
<dbReference type="Proteomes" id="UP000178129">
    <property type="component" value="Unassembled WGS sequence"/>
</dbReference>
<keyword evidence="1" id="KW-0489">Methyltransferase</keyword>
<dbReference type="Gene3D" id="3.40.50.150">
    <property type="entry name" value="Vaccinia Virus protein VP39"/>
    <property type="match status" value="1"/>
</dbReference>
<feature type="domain" description="O-methyltransferase C-terminal" evidence="5">
    <location>
        <begin position="219"/>
        <end position="363"/>
    </location>
</feature>